<dbReference type="AlphaFoldDB" id="A0A8J2KVX6"/>
<evidence type="ECO:0000313" key="1">
    <source>
        <dbReference type="EMBL" id="CAG7820806.1"/>
    </source>
</evidence>
<dbReference type="EMBL" id="CAJVCH010490730">
    <property type="protein sequence ID" value="CAG7820806.1"/>
    <property type="molecule type" value="Genomic_DNA"/>
</dbReference>
<name>A0A8J2KVX6_9HEXA</name>
<comment type="caution">
    <text evidence="1">The sequence shown here is derived from an EMBL/GenBank/DDBJ whole genome shotgun (WGS) entry which is preliminary data.</text>
</comment>
<evidence type="ECO:0000313" key="2">
    <source>
        <dbReference type="Proteomes" id="UP000708208"/>
    </source>
</evidence>
<keyword evidence="2" id="KW-1185">Reference proteome</keyword>
<accession>A0A8J2KVX6</accession>
<organism evidence="1 2">
    <name type="scientific">Allacma fusca</name>
    <dbReference type="NCBI Taxonomy" id="39272"/>
    <lineage>
        <taxon>Eukaryota</taxon>
        <taxon>Metazoa</taxon>
        <taxon>Ecdysozoa</taxon>
        <taxon>Arthropoda</taxon>
        <taxon>Hexapoda</taxon>
        <taxon>Collembola</taxon>
        <taxon>Symphypleona</taxon>
        <taxon>Sminthuridae</taxon>
        <taxon>Allacma</taxon>
    </lineage>
</organism>
<gene>
    <name evidence="1" type="ORF">AFUS01_LOCUS31177</name>
</gene>
<dbReference type="Proteomes" id="UP000708208">
    <property type="component" value="Unassembled WGS sequence"/>
</dbReference>
<proteinExistence type="predicted"/>
<sequence length="258" mass="28863">MPTLEDTVKLQQQLMRHRYGPKQMPDLSMSHYRLNTKDAESFCTHPPTYQKNFQTFEWLRGKKLPPVKKLSVPKSFRLNHYWAGTAIQTEPSLSTDITPVSGELGNSRTLAISTDPPGEINCPSLSEIGQHIWSPSQVQVTIRTHWGSSSRAFHIPQHPEPETRVLPLSRYRPPPAKGISVDHVFQIISVLTPTICQNGRLSGTSSTTSPRDSGSLCHLNGKAVRHQMTPAACQIPILYVDGIKARRSDITKQALRQT</sequence>
<protein>
    <submittedName>
        <fullName evidence="1">Uncharacterized protein</fullName>
    </submittedName>
</protein>
<reference evidence="1" key="1">
    <citation type="submission" date="2021-06" db="EMBL/GenBank/DDBJ databases">
        <authorList>
            <person name="Hodson N. C."/>
            <person name="Mongue J. A."/>
            <person name="Jaron S. K."/>
        </authorList>
    </citation>
    <scope>NUCLEOTIDE SEQUENCE</scope>
</reference>
<feature type="non-terminal residue" evidence="1">
    <location>
        <position position="258"/>
    </location>
</feature>